<dbReference type="InterPro" id="IPR036390">
    <property type="entry name" value="WH_DNA-bd_sf"/>
</dbReference>
<dbReference type="SUPFAM" id="SSF46785">
    <property type="entry name" value="Winged helix' DNA-binding domain"/>
    <property type="match status" value="1"/>
</dbReference>
<gene>
    <name evidence="6" type="ORF">GCM10007879_10190</name>
</gene>
<dbReference type="PANTHER" id="PTHR30537">
    <property type="entry name" value="HTH-TYPE TRANSCRIPTIONAL REGULATOR"/>
    <property type="match status" value="1"/>
</dbReference>
<dbReference type="Gene3D" id="1.10.10.10">
    <property type="entry name" value="Winged helix-like DNA-binding domain superfamily/Winged helix DNA-binding domain"/>
    <property type="match status" value="1"/>
</dbReference>
<evidence type="ECO:0000256" key="2">
    <source>
        <dbReference type="ARBA" id="ARBA00023015"/>
    </source>
</evidence>
<evidence type="ECO:0000259" key="5">
    <source>
        <dbReference type="PROSITE" id="PS50931"/>
    </source>
</evidence>
<dbReference type="Pfam" id="PF00126">
    <property type="entry name" value="HTH_1"/>
    <property type="match status" value="1"/>
</dbReference>
<keyword evidence="3" id="KW-0238">DNA-binding</keyword>
<evidence type="ECO:0000256" key="1">
    <source>
        <dbReference type="ARBA" id="ARBA00009437"/>
    </source>
</evidence>
<dbReference type="CDD" id="cd08422">
    <property type="entry name" value="PBP2_CrgA_like"/>
    <property type="match status" value="1"/>
</dbReference>
<dbReference type="Pfam" id="PF03466">
    <property type="entry name" value="LysR_substrate"/>
    <property type="match status" value="1"/>
</dbReference>
<dbReference type="InterPro" id="IPR005119">
    <property type="entry name" value="LysR_subst-bd"/>
</dbReference>
<protein>
    <submittedName>
        <fullName evidence="6">LysR family transcriptional regulator</fullName>
    </submittedName>
</protein>
<keyword evidence="7" id="KW-1185">Reference proteome</keyword>
<accession>A0ABQ5UNA8</accession>
<dbReference type="InterPro" id="IPR000847">
    <property type="entry name" value="LysR_HTH_N"/>
</dbReference>
<evidence type="ECO:0000313" key="7">
    <source>
        <dbReference type="Proteomes" id="UP001161405"/>
    </source>
</evidence>
<comment type="similarity">
    <text evidence="1">Belongs to the LysR transcriptional regulatory family.</text>
</comment>
<organism evidence="6 7">
    <name type="scientific">Maritalea porphyrae</name>
    <dbReference type="NCBI Taxonomy" id="880732"/>
    <lineage>
        <taxon>Bacteria</taxon>
        <taxon>Pseudomonadati</taxon>
        <taxon>Pseudomonadota</taxon>
        <taxon>Alphaproteobacteria</taxon>
        <taxon>Hyphomicrobiales</taxon>
        <taxon>Devosiaceae</taxon>
        <taxon>Maritalea</taxon>
    </lineage>
</organism>
<proteinExistence type="inferred from homology"/>
<dbReference type="RefSeq" id="WP_284362500.1">
    <property type="nucleotide sequence ID" value="NZ_BSNI01000002.1"/>
</dbReference>
<reference evidence="6" key="1">
    <citation type="journal article" date="2014" name="Int. J. Syst. Evol. Microbiol.">
        <title>Complete genome of a new Firmicutes species belonging to the dominant human colonic microbiota ('Ruminococcus bicirculans') reveals two chromosomes and a selective capacity to utilize plant glucans.</title>
        <authorList>
            <consortium name="NISC Comparative Sequencing Program"/>
            <person name="Wegmann U."/>
            <person name="Louis P."/>
            <person name="Goesmann A."/>
            <person name="Henrissat B."/>
            <person name="Duncan S.H."/>
            <person name="Flint H.J."/>
        </authorList>
    </citation>
    <scope>NUCLEOTIDE SEQUENCE</scope>
    <source>
        <strain evidence="6">NBRC 107169</strain>
    </source>
</reference>
<sequence>MDVEDLALLKEVAEHLSFAEVARRRNVDPSMVSRTISSIESQLGFALFHRTTRKMSLTSAGQTYVQRINPLVEELQNAISEALSQNQKPSGLVRLTASTAFGNQVILPLIEEFTAQLPQIELQLQLTDQNLDLTDHQIDLAIRLTDQPKSDLICTKLMDTHYQIVSSPAFNAPLEHPSDLANVNCPLLDLPKYRDVWKFQKGTKEHAVAVNGTIRMSNPLALREAARLGLGPALLPNWLIKDDLKTGRLVQHFADWQVTATSFNTAAWLIYAPQRFMPARLRATIDFFRANVK</sequence>
<dbReference type="PROSITE" id="PS50931">
    <property type="entry name" value="HTH_LYSR"/>
    <property type="match status" value="1"/>
</dbReference>
<evidence type="ECO:0000313" key="6">
    <source>
        <dbReference type="EMBL" id="GLQ16770.1"/>
    </source>
</evidence>
<comment type="caution">
    <text evidence="6">The sequence shown here is derived from an EMBL/GenBank/DDBJ whole genome shotgun (WGS) entry which is preliminary data.</text>
</comment>
<dbReference type="InterPro" id="IPR036388">
    <property type="entry name" value="WH-like_DNA-bd_sf"/>
</dbReference>
<reference evidence="6" key="2">
    <citation type="submission" date="2023-01" db="EMBL/GenBank/DDBJ databases">
        <title>Draft genome sequence of Maritalea porphyrae strain NBRC 107169.</title>
        <authorList>
            <person name="Sun Q."/>
            <person name="Mori K."/>
        </authorList>
    </citation>
    <scope>NUCLEOTIDE SEQUENCE</scope>
    <source>
        <strain evidence="6">NBRC 107169</strain>
    </source>
</reference>
<keyword evidence="2" id="KW-0805">Transcription regulation</keyword>
<name>A0ABQ5UNA8_9HYPH</name>
<evidence type="ECO:0000256" key="3">
    <source>
        <dbReference type="ARBA" id="ARBA00023125"/>
    </source>
</evidence>
<dbReference type="Gene3D" id="3.40.190.290">
    <property type="match status" value="1"/>
</dbReference>
<dbReference type="Proteomes" id="UP001161405">
    <property type="component" value="Unassembled WGS sequence"/>
</dbReference>
<evidence type="ECO:0000256" key="4">
    <source>
        <dbReference type="ARBA" id="ARBA00023163"/>
    </source>
</evidence>
<dbReference type="InterPro" id="IPR058163">
    <property type="entry name" value="LysR-type_TF_proteobact-type"/>
</dbReference>
<dbReference type="EMBL" id="BSNI01000002">
    <property type="protein sequence ID" value="GLQ16770.1"/>
    <property type="molecule type" value="Genomic_DNA"/>
</dbReference>
<dbReference type="SUPFAM" id="SSF53850">
    <property type="entry name" value="Periplasmic binding protein-like II"/>
    <property type="match status" value="1"/>
</dbReference>
<feature type="domain" description="HTH lysR-type" evidence="5">
    <location>
        <begin position="1"/>
        <end position="58"/>
    </location>
</feature>
<dbReference type="PANTHER" id="PTHR30537:SF5">
    <property type="entry name" value="HTH-TYPE TRANSCRIPTIONAL ACTIVATOR TTDR-RELATED"/>
    <property type="match status" value="1"/>
</dbReference>
<keyword evidence="4" id="KW-0804">Transcription</keyword>